<name>A0A564Y083_HYMDI</name>
<dbReference type="EMBL" id="CABIJS010000036">
    <property type="protein sequence ID" value="VUZ40620.1"/>
    <property type="molecule type" value="Genomic_DNA"/>
</dbReference>
<dbReference type="Proteomes" id="UP000321570">
    <property type="component" value="Unassembled WGS sequence"/>
</dbReference>
<proteinExistence type="predicted"/>
<accession>A0A564Y083</accession>
<evidence type="ECO:0000313" key="2">
    <source>
        <dbReference type="Proteomes" id="UP000321570"/>
    </source>
</evidence>
<organism evidence="1 2">
    <name type="scientific">Hymenolepis diminuta</name>
    <name type="common">Rat tapeworm</name>
    <dbReference type="NCBI Taxonomy" id="6216"/>
    <lineage>
        <taxon>Eukaryota</taxon>
        <taxon>Metazoa</taxon>
        <taxon>Spiralia</taxon>
        <taxon>Lophotrochozoa</taxon>
        <taxon>Platyhelminthes</taxon>
        <taxon>Cestoda</taxon>
        <taxon>Eucestoda</taxon>
        <taxon>Cyclophyllidea</taxon>
        <taxon>Hymenolepididae</taxon>
        <taxon>Hymenolepis</taxon>
    </lineage>
</organism>
<sequence length="78" mass="9466">MVKIQWRVLRNPRSKVTNFWPFVLMGEPWAAVSIRGWSEEFRVTFGVFKERQKDSPVWASCYRHFQLLAMPKQFAFWK</sequence>
<reference evidence="1 2" key="1">
    <citation type="submission" date="2019-07" db="EMBL/GenBank/DDBJ databases">
        <authorList>
            <person name="Jastrzebski P J."/>
            <person name="Paukszto L."/>
            <person name="Jastrzebski P J."/>
        </authorList>
    </citation>
    <scope>NUCLEOTIDE SEQUENCE [LARGE SCALE GENOMIC DNA]</scope>
    <source>
        <strain evidence="1 2">WMS-il1</strain>
    </source>
</reference>
<gene>
    <name evidence="1" type="ORF">WMSIL1_LOCUS1627</name>
</gene>
<evidence type="ECO:0000313" key="1">
    <source>
        <dbReference type="EMBL" id="VUZ40620.1"/>
    </source>
</evidence>
<dbReference type="AlphaFoldDB" id="A0A564Y083"/>
<keyword evidence="2" id="KW-1185">Reference proteome</keyword>
<protein>
    <submittedName>
        <fullName evidence="1">Uncharacterized protein</fullName>
    </submittedName>
</protein>